<gene>
    <name evidence="2" type="ORF">RFI_20275</name>
</gene>
<evidence type="ECO:0000256" key="1">
    <source>
        <dbReference type="SAM" id="MobiDB-lite"/>
    </source>
</evidence>
<dbReference type="AlphaFoldDB" id="X6MUD3"/>
<dbReference type="EMBL" id="ASPP01017333">
    <property type="protein sequence ID" value="ETO17057.1"/>
    <property type="molecule type" value="Genomic_DNA"/>
</dbReference>
<keyword evidence="3" id="KW-1185">Reference proteome</keyword>
<comment type="caution">
    <text evidence="2">The sequence shown here is derived from an EMBL/GenBank/DDBJ whole genome shotgun (WGS) entry which is preliminary data.</text>
</comment>
<dbReference type="Proteomes" id="UP000023152">
    <property type="component" value="Unassembled WGS sequence"/>
</dbReference>
<evidence type="ECO:0000313" key="2">
    <source>
        <dbReference type="EMBL" id="ETO17057.1"/>
    </source>
</evidence>
<reference evidence="2 3" key="1">
    <citation type="journal article" date="2013" name="Curr. Biol.">
        <title>The Genome of the Foraminiferan Reticulomyxa filosa.</title>
        <authorList>
            <person name="Glockner G."/>
            <person name="Hulsmann N."/>
            <person name="Schleicher M."/>
            <person name="Noegel A.A."/>
            <person name="Eichinger L."/>
            <person name="Gallinger C."/>
            <person name="Pawlowski J."/>
            <person name="Sierra R."/>
            <person name="Euteneuer U."/>
            <person name="Pillet L."/>
            <person name="Moustafa A."/>
            <person name="Platzer M."/>
            <person name="Groth M."/>
            <person name="Szafranski K."/>
            <person name="Schliwa M."/>
        </authorList>
    </citation>
    <scope>NUCLEOTIDE SEQUENCE [LARGE SCALE GENOMIC DNA]</scope>
</reference>
<sequence length="244" mass="27001">MPRQSQKLLPIMDENHADLALASDNTGAEYITDKEGNTTGVPRVSSSECSIASFPISLTSKKKAKKTSLKNRISSDDDDKDTIKSDIASISIKKRRKTLSNEKSITADNKLKLSISEKSANMDSEVFSNKGPSSASERCGSSSQQDDSIPALAQTRNNDKSDGNIVEKNLKLVQMNKLLSDNNTNFAKKINFFKKKLLTDGVLIKSLNYQIKTMKSAQQALTKERDDTNVTFIFCLVFLFCNIE</sequence>
<evidence type="ECO:0000313" key="3">
    <source>
        <dbReference type="Proteomes" id="UP000023152"/>
    </source>
</evidence>
<accession>X6MUD3</accession>
<feature type="compositionally biased region" description="Polar residues" evidence="1">
    <location>
        <begin position="123"/>
        <end position="147"/>
    </location>
</feature>
<proteinExistence type="predicted"/>
<organism evidence="2 3">
    <name type="scientific">Reticulomyxa filosa</name>
    <dbReference type="NCBI Taxonomy" id="46433"/>
    <lineage>
        <taxon>Eukaryota</taxon>
        <taxon>Sar</taxon>
        <taxon>Rhizaria</taxon>
        <taxon>Retaria</taxon>
        <taxon>Foraminifera</taxon>
        <taxon>Monothalamids</taxon>
        <taxon>Reticulomyxidae</taxon>
        <taxon>Reticulomyxa</taxon>
    </lineage>
</organism>
<protein>
    <submittedName>
        <fullName evidence="2">Uncharacterized protein</fullName>
    </submittedName>
</protein>
<name>X6MUD3_RETFI</name>
<feature type="region of interest" description="Disordered" evidence="1">
    <location>
        <begin position="123"/>
        <end position="160"/>
    </location>
</feature>